<reference evidence="3 4" key="1">
    <citation type="journal article" date="2024" name="J Genomics">
        <title>Draft genome sequencing and assembly of Favolaschia claudopus CIRM-BRFM 2984 isolated from oak limbs.</title>
        <authorList>
            <person name="Navarro D."/>
            <person name="Drula E."/>
            <person name="Chaduli D."/>
            <person name="Cazenave R."/>
            <person name="Ahrendt S."/>
            <person name="Wang J."/>
            <person name="Lipzen A."/>
            <person name="Daum C."/>
            <person name="Barry K."/>
            <person name="Grigoriev I.V."/>
            <person name="Favel A."/>
            <person name="Rosso M.N."/>
            <person name="Martin F."/>
        </authorList>
    </citation>
    <scope>NUCLEOTIDE SEQUENCE [LARGE SCALE GENOMIC DNA]</scope>
    <source>
        <strain evidence="3 4">CIRM-BRFM 2984</strain>
    </source>
</reference>
<dbReference type="EMBL" id="JAWWNJ010000094">
    <property type="protein sequence ID" value="KAK6997095.1"/>
    <property type="molecule type" value="Genomic_DNA"/>
</dbReference>
<gene>
    <name evidence="3" type="ORF">R3P38DRAFT_1943444</name>
</gene>
<dbReference type="InterPro" id="IPR018631">
    <property type="entry name" value="AAA-ATPase-like_dom"/>
</dbReference>
<dbReference type="AlphaFoldDB" id="A0AAW0A0Q3"/>
<name>A0AAW0A0Q3_9AGAR</name>
<protein>
    <recommendedName>
        <fullName evidence="2">AAA-ATPase-like domain-containing protein</fullName>
    </recommendedName>
</protein>
<dbReference type="PANTHER" id="PTHR34825:SF1">
    <property type="entry name" value="AAA-ATPASE-LIKE DOMAIN-CONTAINING PROTEIN"/>
    <property type="match status" value="1"/>
</dbReference>
<comment type="caution">
    <text evidence="3">The sequence shown here is derived from an EMBL/GenBank/DDBJ whole genome shotgun (WGS) entry which is preliminary data.</text>
</comment>
<evidence type="ECO:0000256" key="1">
    <source>
        <dbReference type="SAM" id="MobiDB-lite"/>
    </source>
</evidence>
<feature type="region of interest" description="Disordered" evidence="1">
    <location>
        <begin position="29"/>
        <end position="70"/>
    </location>
</feature>
<evidence type="ECO:0000313" key="3">
    <source>
        <dbReference type="EMBL" id="KAK6997095.1"/>
    </source>
</evidence>
<proteinExistence type="predicted"/>
<dbReference type="Proteomes" id="UP001362999">
    <property type="component" value="Unassembled WGS sequence"/>
</dbReference>
<accession>A0AAW0A0Q3</accession>
<organism evidence="3 4">
    <name type="scientific">Favolaschia claudopus</name>
    <dbReference type="NCBI Taxonomy" id="2862362"/>
    <lineage>
        <taxon>Eukaryota</taxon>
        <taxon>Fungi</taxon>
        <taxon>Dikarya</taxon>
        <taxon>Basidiomycota</taxon>
        <taxon>Agaricomycotina</taxon>
        <taxon>Agaricomycetes</taxon>
        <taxon>Agaricomycetidae</taxon>
        <taxon>Agaricales</taxon>
        <taxon>Marasmiineae</taxon>
        <taxon>Mycenaceae</taxon>
        <taxon>Favolaschia</taxon>
    </lineage>
</organism>
<evidence type="ECO:0000259" key="2">
    <source>
        <dbReference type="Pfam" id="PF09820"/>
    </source>
</evidence>
<dbReference type="PANTHER" id="PTHR34825">
    <property type="entry name" value="CONSERVED PROTEIN, WITH A WEAK D-GALACTARATE DEHYDRATASE/ALTRONATE HYDROLASE DOMAIN"/>
    <property type="match status" value="1"/>
</dbReference>
<dbReference type="Pfam" id="PF09820">
    <property type="entry name" value="AAA-ATPase_like"/>
    <property type="match status" value="1"/>
</dbReference>
<feature type="domain" description="AAA-ATPase-like" evidence="2">
    <location>
        <begin position="101"/>
        <end position="268"/>
    </location>
</feature>
<evidence type="ECO:0000313" key="4">
    <source>
        <dbReference type="Proteomes" id="UP001362999"/>
    </source>
</evidence>
<sequence length="674" mass="74651">MPSFTSAPYLTIGSEDNISFPAKTVSDLYYENRPGTRQAPTLSPHPTPSTASTRSKRSFSSDDSESSTSSHKRVRTLSFSKFSLYDYRSGQGVEAFLYPPNDLYIDKTRYIIDLPERFQCLVLRPPQFGKTMFLSALYHFYDVHGEQNFSQRFGHLAVTTEPSNPVPHSQHLSLFFDLSGTYVTSSCLHELSDSLTSEVSHTLTSFIEEYATELGVSNAEDYLDLEEDPEANLSKKLVESHGHTLFIGVDNYDAPIRKSIVNMHLHSNPDSVAISEIEGHIDSHFWRPLMAATAIIDKLYITGTLFVNYAALQNVVPNAVPSLHGAFGFTVDEALLFSQSVLPDTSNLTHLHQLCGNYTFSPSEPGHPVPAVINPRLLIDRLIGTSLSYVQDSFELLSELLNLMTEDSGFPAAVTVQGLIEVLATGGIDVGNAGPSCAFDATGAITWSALQFAGALAPDPQSNGIIGTLLIPNSAALLMIHSRVDNVVHDRYNLAFAFSSAWAYFSQGREAPLLEIFCRVFRDLSRKCFGKREPNLKGIVELIFRNTLCSLPGRTVDDVVFPPLESMMSTQVQVPACYTDKILTLKLTTLSLRGMWWGAHPNDKEPTAQALEVFHDELLTRKDDELLDMPYQVWSPTLNAMETRRVGSFFDSELPTNPHFLAVGGAHILLLRRP</sequence>
<keyword evidence="4" id="KW-1185">Reference proteome</keyword>